<reference evidence="3 4" key="1">
    <citation type="submission" date="2018-01" db="EMBL/GenBank/DDBJ databases">
        <title>Draft genome sequence of Jishengella endophytica.</title>
        <authorList>
            <person name="Sahin N."/>
            <person name="Ay H."/>
            <person name="Saygin H."/>
        </authorList>
    </citation>
    <scope>NUCLEOTIDE SEQUENCE [LARGE SCALE GENOMIC DNA]</scope>
    <source>
        <strain evidence="3 4">DSM 45430</strain>
    </source>
</reference>
<dbReference type="InterPro" id="IPR004378">
    <property type="entry name" value="F420H2_quin_Rdtase"/>
</dbReference>
<dbReference type="GO" id="GO:0070967">
    <property type="term" value="F:coenzyme F420 binding"/>
    <property type="evidence" value="ECO:0007669"/>
    <property type="project" value="TreeGrafter"/>
</dbReference>
<sequence>MSTSEQVVDSPEGWVAEHINRYVDTDGADGHEWQPGVFTLLLTTRGRRSGKLRRTALIYGRDGDAYVVVASQGGDPRHPAWYLNLLAEPEVQVQVGADRFTARARTATAEERARLWPTMAGIWPAYDDYQTKTDREIPVVLLERV</sequence>
<protein>
    <submittedName>
        <fullName evidence="3">Nitroreductase family deazaflavin-dependent oxidoreductase</fullName>
    </submittedName>
</protein>
<dbReference type="InterPro" id="IPR012349">
    <property type="entry name" value="Split_barrel_FMN-bd"/>
</dbReference>
<evidence type="ECO:0000256" key="2">
    <source>
        <dbReference type="ARBA" id="ARBA00049106"/>
    </source>
</evidence>
<dbReference type="OrthoDB" id="8225825at2"/>
<dbReference type="AlphaFoldDB" id="A0A2W2C8G4"/>
<dbReference type="GO" id="GO:0005886">
    <property type="term" value="C:plasma membrane"/>
    <property type="evidence" value="ECO:0007669"/>
    <property type="project" value="TreeGrafter"/>
</dbReference>
<dbReference type="NCBIfam" id="TIGR00026">
    <property type="entry name" value="hi_GC_TIGR00026"/>
    <property type="match status" value="1"/>
</dbReference>
<dbReference type="PANTHER" id="PTHR39428:SF1">
    <property type="entry name" value="F420H(2)-DEPENDENT QUINONE REDUCTASE RV1261C"/>
    <property type="match status" value="1"/>
</dbReference>
<dbReference type="Pfam" id="PF04075">
    <property type="entry name" value="F420H2_quin_red"/>
    <property type="match status" value="1"/>
</dbReference>
<dbReference type="PANTHER" id="PTHR39428">
    <property type="entry name" value="F420H(2)-DEPENDENT QUINONE REDUCTASE RV1261C"/>
    <property type="match status" value="1"/>
</dbReference>
<comment type="similarity">
    <text evidence="1">Belongs to the F420H(2)-dependent quinone reductase family.</text>
</comment>
<dbReference type="Proteomes" id="UP000248627">
    <property type="component" value="Unassembled WGS sequence"/>
</dbReference>
<name>A0A2W2C8G4_9ACTN</name>
<evidence type="ECO:0000313" key="4">
    <source>
        <dbReference type="Proteomes" id="UP000248627"/>
    </source>
</evidence>
<dbReference type="EMBL" id="POTX01000242">
    <property type="protein sequence ID" value="PZF88218.1"/>
    <property type="molecule type" value="Genomic_DNA"/>
</dbReference>
<dbReference type="Gene3D" id="2.30.110.10">
    <property type="entry name" value="Electron Transport, Fmn-binding Protein, Chain A"/>
    <property type="match status" value="1"/>
</dbReference>
<dbReference type="RefSeq" id="WP_111245773.1">
    <property type="nucleotide sequence ID" value="NZ_AP023358.1"/>
</dbReference>
<dbReference type="GO" id="GO:0016491">
    <property type="term" value="F:oxidoreductase activity"/>
    <property type="evidence" value="ECO:0007669"/>
    <property type="project" value="InterPro"/>
</dbReference>
<keyword evidence="4" id="KW-1185">Reference proteome</keyword>
<organism evidence="3 4">
    <name type="scientific">Micromonospora endophytica</name>
    <dbReference type="NCBI Taxonomy" id="515350"/>
    <lineage>
        <taxon>Bacteria</taxon>
        <taxon>Bacillati</taxon>
        <taxon>Actinomycetota</taxon>
        <taxon>Actinomycetes</taxon>
        <taxon>Micromonosporales</taxon>
        <taxon>Micromonosporaceae</taxon>
        <taxon>Micromonospora</taxon>
    </lineage>
</organism>
<proteinExistence type="inferred from homology"/>
<gene>
    <name evidence="3" type="ORF">C1I93_25200</name>
</gene>
<accession>A0A2W2C8G4</accession>
<evidence type="ECO:0000313" key="3">
    <source>
        <dbReference type="EMBL" id="PZF88218.1"/>
    </source>
</evidence>
<comment type="catalytic activity">
    <reaction evidence="2">
        <text>oxidized coenzyme F420-(gamma-L-Glu)(n) + a quinol + H(+) = reduced coenzyme F420-(gamma-L-Glu)(n) + a quinone</text>
        <dbReference type="Rhea" id="RHEA:39663"/>
        <dbReference type="Rhea" id="RHEA-COMP:12939"/>
        <dbReference type="Rhea" id="RHEA-COMP:14378"/>
        <dbReference type="ChEBI" id="CHEBI:15378"/>
        <dbReference type="ChEBI" id="CHEBI:24646"/>
        <dbReference type="ChEBI" id="CHEBI:132124"/>
        <dbReference type="ChEBI" id="CHEBI:133980"/>
        <dbReference type="ChEBI" id="CHEBI:139511"/>
    </reaction>
</comment>
<comment type="caution">
    <text evidence="3">The sequence shown here is derived from an EMBL/GenBank/DDBJ whole genome shotgun (WGS) entry which is preliminary data.</text>
</comment>
<evidence type="ECO:0000256" key="1">
    <source>
        <dbReference type="ARBA" id="ARBA00008710"/>
    </source>
</evidence>